<evidence type="ECO:0000313" key="3">
    <source>
        <dbReference type="Proteomes" id="UP000282837"/>
    </source>
</evidence>
<keyword evidence="1" id="KW-1133">Transmembrane helix</keyword>
<gene>
    <name evidence="2" type="ORF">EOE18_12250</name>
</gene>
<feature type="transmembrane region" description="Helical" evidence="1">
    <location>
        <begin position="191"/>
        <end position="208"/>
    </location>
</feature>
<feature type="transmembrane region" description="Helical" evidence="1">
    <location>
        <begin position="104"/>
        <end position="123"/>
    </location>
</feature>
<evidence type="ECO:0000256" key="1">
    <source>
        <dbReference type="SAM" id="Phobius"/>
    </source>
</evidence>
<dbReference type="AlphaFoldDB" id="A0A437N2V6"/>
<name>A0A437N2V6_9SPHN</name>
<feature type="transmembrane region" description="Helical" evidence="1">
    <location>
        <begin position="220"/>
        <end position="247"/>
    </location>
</feature>
<evidence type="ECO:0000313" key="2">
    <source>
        <dbReference type="EMBL" id="RVU04262.1"/>
    </source>
</evidence>
<keyword evidence="1" id="KW-0472">Membrane</keyword>
<feature type="transmembrane region" description="Helical" evidence="1">
    <location>
        <begin position="295"/>
        <end position="315"/>
    </location>
</feature>
<feature type="transmembrane region" description="Helical" evidence="1">
    <location>
        <begin position="135"/>
        <end position="159"/>
    </location>
</feature>
<dbReference type="Proteomes" id="UP000282837">
    <property type="component" value="Unassembled WGS sequence"/>
</dbReference>
<evidence type="ECO:0008006" key="4">
    <source>
        <dbReference type="Google" id="ProtNLM"/>
    </source>
</evidence>
<proteinExistence type="predicted"/>
<feature type="transmembrane region" description="Helical" evidence="1">
    <location>
        <begin position="44"/>
        <end position="60"/>
    </location>
</feature>
<feature type="transmembrane region" description="Helical" evidence="1">
    <location>
        <begin position="345"/>
        <end position="364"/>
    </location>
</feature>
<sequence>MSLMLHPAEVTRQNKLAQTPVLTMGKLEITCLLLTLLIEVGTSYWLSFATLTALLMLFRYGKVFAKGLSDVPAFLFIMPLMYTPLLWERSVDPNQDILKISREILFYTLSVSFFLGVRHFAIAPNSKAVTRTIRIIAIFLFCLCIVQMGTLSRGIYFGIPADLYAQGNNTVPTELTLRFMHLRPAATFTEPSYLAFEVLGLLMINGFFHHLGGRDPFANILLVATGLMSQSLSFVLFLGVLVSVAVMTMPAFARYRIACLVVGMIIGLGIMAASDDLFITKRLSTAGQANGDFSIFVRIFGPAGVMGDFLASYPLGALSTAMIDAITPLSARAGMPPNEYLMNSIYNALFYYGIFGPFLLYFFFRPFNKMYKLYVFLSFIFNGNCFAPDKFTCFALFYVLYIANGYGAASYGARPQAALPKWRRWQGKNPMPLS</sequence>
<comment type="caution">
    <text evidence="2">The sequence shown here is derived from an EMBL/GenBank/DDBJ whole genome shotgun (WGS) entry which is preliminary data.</text>
</comment>
<feature type="transmembrane region" description="Helical" evidence="1">
    <location>
        <begin position="253"/>
        <end position="274"/>
    </location>
</feature>
<dbReference type="EMBL" id="SACO01000009">
    <property type="protein sequence ID" value="RVU04262.1"/>
    <property type="molecule type" value="Genomic_DNA"/>
</dbReference>
<feature type="transmembrane region" description="Helical" evidence="1">
    <location>
        <begin position="395"/>
        <end position="413"/>
    </location>
</feature>
<reference evidence="2 3" key="1">
    <citation type="submission" date="2019-01" db="EMBL/GenBank/DDBJ databases">
        <authorList>
            <person name="Chen W.-M."/>
        </authorList>
    </citation>
    <scope>NUCLEOTIDE SEQUENCE [LARGE SCALE GENOMIC DNA]</scope>
    <source>
        <strain evidence="2 3">FSY-9</strain>
    </source>
</reference>
<dbReference type="OrthoDB" id="8452845at2"/>
<keyword evidence="1" id="KW-0812">Transmembrane</keyword>
<feature type="transmembrane region" description="Helical" evidence="1">
    <location>
        <begin position="67"/>
        <end position="84"/>
    </location>
</feature>
<protein>
    <recommendedName>
        <fullName evidence="4">O-antigen ligase domain-containing protein</fullName>
    </recommendedName>
</protein>
<accession>A0A437N2V6</accession>
<organism evidence="2 3">
    <name type="scientific">Novosphingobium umbonatum</name>
    <dbReference type="NCBI Taxonomy" id="1908524"/>
    <lineage>
        <taxon>Bacteria</taxon>
        <taxon>Pseudomonadati</taxon>
        <taxon>Pseudomonadota</taxon>
        <taxon>Alphaproteobacteria</taxon>
        <taxon>Sphingomonadales</taxon>
        <taxon>Sphingomonadaceae</taxon>
        <taxon>Novosphingobium</taxon>
    </lineage>
</organism>
<dbReference type="RefSeq" id="WP_127709918.1">
    <property type="nucleotide sequence ID" value="NZ_SACO01000009.1"/>
</dbReference>
<keyword evidence="3" id="KW-1185">Reference proteome</keyword>